<dbReference type="InterPro" id="IPR036890">
    <property type="entry name" value="HATPase_C_sf"/>
</dbReference>
<keyword evidence="7" id="KW-0547">Nucleotide-binding</keyword>
<dbReference type="Proteomes" id="UP001596422">
    <property type="component" value="Unassembled WGS sequence"/>
</dbReference>
<keyword evidence="8" id="KW-1185">Reference proteome</keyword>
<dbReference type="RefSeq" id="WP_379909568.1">
    <property type="nucleotide sequence ID" value="NZ_JBHSWE010000001.1"/>
</dbReference>
<evidence type="ECO:0000256" key="5">
    <source>
        <dbReference type="ARBA" id="ARBA00023012"/>
    </source>
</evidence>
<dbReference type="SMART" id="SM00387">
    <property type="entry name" value="HATPase_c"/>
    <property type="match status" value="1"/>
</dbReference>
<dbReference type="PROSITE" id="PS50109">
    <property type="entry name" value="HIS_KIN"/>
    <property type="match status" value="1"/>
</dbReference>
<accession>A0ABW2A0R9</accession>
<protein>
    <recommendedName>
        <fullName evidence="2">histidine kinase</fullName>
        <ecNumber evidence="2">2.7.13.3</ecNumber>
    </recommendedName>
</protein>
<dbReference type="Pfam" id="PF02518">
    <property type="entry name" value="HATPase_c"/>
    <property type="match status" value="1"/>
</dbReference>
<dbReference type="InterPro" id="IPR003594">
    <property type="entry name" value="HATPase_dom"/>
</dbReference>
<name>A0ABW2A0R9_9GAMM</name>
<gene>
    <name evidence="7" type="ORF">ACFQDL_14020</name>
</gene>
<dbReference type="SUPFAM" id="SSF55874">
    <property type="entry name" value="ATPase domain of HSP90 chaperone/DNA topoisomerase II/histidine kinase"/>
    <property type="match status" value="1"/>
</dbReference>
<dbReference type="EC" id="2.7.13.3" evidence="2"/>
<evidence type="ECO:0000256" key="2">
    <source>
        <dbReference type="ARBA" id="ARBA00012438"/>
    </source>
</evidence>
<proteinExistence type="predicted"/>
<dbReference type="InterPro" id="IPR005467">
    <property type="entry name" value="His_kinase_dom"/>
</dbReference>
<organism evidence="7 8">
    <name type="scientific">Marinobacterium aestuariivivens</name>
    <dbReference type="NCBI Taxonomy" id="1698799"/>
    <lineage>
        <taxon>Bacteria</taxon>
        <taxon>Pseudomonadati</taxon>
        <taxon>Pseudomonadota</taxon>
        <taxon>Gammaproteobacteria</taxon>
        <taxon>Oceanospirillales</taxon>
        <taxon>Oceanospirillaceae</taxon>
        <taxon>Marinobacterium</taxon>
    </lineage>
</organism>
<dbReference type="InterPro" id="IPR004358">
    <property type="entry name" value="Sig_transdc_His_kin-like_C"/>
</dbReference>
<feature type="domain" description="Histidine kinase" evidence="6">
    <location>
        <begin position="1"/>
        <end position="92"/>
    </location>
</feature>
<dbReference type="GO" id="GO:0005524">
    <property type="term" value="F:ATP binding"/>
    <property type="evidence" value="ECO:0007669"/>
    <property type="project" value="UniProtKB-KW"/>
</dbReference>
<reference evidence="8" key="1">
    <citation type="journal article" date="2019" name="Int. J. Syst. Evol. Microbiol.">
        <title>The Global Catalogue of Microorganisms (GCM) 10K type strain sequencing project: providing services to taxonomists for standard genome sequencing and annotation.</title>
        <authorList>
            <consortium name="The Broad Institute Genomics Platform"/>
            <consortium name="The Broad Institute Genome Sequencing Center for Infectious Disease"/>
            <person name="Wu L."/>
            <person name="Ma J."/>
        </authorList>
    </citation>
    <scope>NUCLEOTIDE SEQUENCE [LARGE SCALE GENOMIC DNA]</scope>
    <source>
        <strain evidence="8">NBRC 111756</strain>
    </source>
</reference>
<sequence length="103" mass="11035">MLDARSPQREITIASRLCEGRHIEIRVQDSGPGIPPQLGESIFEPFESTKPSGLGMGLTISRSIVEARGGRLWADSGAGPGACFRFTLPLARQEQKAATQACP</sequence>
<dbReference type="PANTHER" id="PTHR43711">
    <property type="entry name" value="TWO-COMPONENT HISTIDINE KINASE"/>
    <property type="match status" value="1"/>
</dbReference>
<keyword evidence="5" id="KW-0902">Two-component regulatory system</keyword>
<keyword evidence="7" id="KW-0067">ATP-binding</keyword>
<keyword evidence="3" id="KW-0808">Transferase</keyword>
<keyword evidence="4" id="KW-0418">Kinase</keyword>
<comment type="caution">
    <text evidence="7">The sequence shown here is derived from an EMBL/GenBank/DDBJ whole genome shotgun (WGS) entry which is preliminary data.</text>
</comment>
<dbReference type="Gene3D" id="3.30.565.10">
    <property type="entry name" value="Histidine kinase-like ATPase, C-terminal domain"/>
    <property type="match status" value="1"/>
</dbReference>
<dbReference type="EMBL" id="JBHSWE010000001">
    <property type="protein sequence ID" value="MFC6671058.1"/>
    <property type="molecule type" value="Genomic_DNA"/>
</dbReference>
<dbReference type="PRINTS" id="PR00344">
    <property type="entry name" value="BCTRLSENSOR"/>
</dbReference>
<dbReference type="PANTHER" id="PTHR43711:SF1">
    <property type="entry name" value="HISTIDINE KINASE 1"/>
    <property type="match status" value="1"/>
</dbReference>
<dbReference type="InterPro" id="IPR050736">
    <property type="entry name" value="Sensor_HK_Regulatory"/>
</dbReference>
<evidence type="ECO:0000256" key="3">
    <source>
        <dbReference type="ARBA" id="ARBA00022679"/>
    </source>
</evidence>
<evidence type="ECO:0000313" key="7">
    <source>
        <dbReference type="EMBL" id="MFC6671058.1"/>
    </source>
</evidence>
<comment type="catalytic activity">
    <reaction evidence="1">
        <text>ATP + protein L-histidine = ADP + protein N-phospho-L-histidine.</text>
        <dbReference type="EC" id="2.7.13.3"/>
    </reaction>
</comment>
<evidence type="ECO:0000256" key="1">
    <source>
        <dbReference type="ARBA" id="ARBA00000085"/>
    </source>
</evidence>
<evidence type="ECO:0000256" key="4">
    <source>
        <dbReference type="ARBA" id="ARBA00022777"/>
    </source>
</evidence>
<evidence type="ECO:0000313" key="8">
    <source>
        <dbReference type="Proteomes" id="UP001596422"/>
    </source>
</evidence>
<evidence type="ECO:0000259" key="6">
    <source>
        <dbReference type="PROSITE" id="PS50109"/>
    </source>
</evidence>